<dbReference type="InterPro" id="IPR007627">
    <property type="entry name" value="RNA_pol_sigma70_r2"/>
</dbReference>
<sequence length="191" mass="21863">MESAPEHIIRWVGSQILPHEADLRAWLHRARLAREDVEDIIQEAYCKIAELSRVDHIASPRGYFFTVAKNIALMRIRRARIVRIESVDEIDRLDVMSDAPSPEQEAAARFELARVMRLISELPARCRKVFEMRKIQGLPQKEIARVMGISETIVENEAAKGLRLILRSMASQDLTTQPNKEPKRDADAGRN</sequence>
<dbReference type="SUPFAM" id="SSF88659">
    <property type="entry name" value="Sigma3 and sigma4 domains of RNA polymerase sigma factors"/>
    <property type="match status" value="1"/>
</dbReference>
<evidence type="ECO:0000313" key="8">
    <source>
        <dbReference type="EMBL" id="EGF93236.1"/>
    </source>
</evidence>
<dbReference type="STRING" id="715226.ABI_16760"/>
<keyword evidence="3" id="KW-0731">Sigma factor</keyword>
<dbReference type="InterPro" id="IPR013324">
    <property type="entry name" value="RNA_pol_sigma_r3/r4-like"/>
</dbReference>
<evidence type="ECO:0000256" key="5">
    <source>
        <dbReference type="SAM" id="MobiDB-lite"/>
    </source>
</evidence>
<dbReference type="OrthoDB" id="7268940at2"/>
<organism evidence="8 9">
    <name type="scientific">Asticcacaulis biprosthecium C19</name>
    <dbReference type="NCBI Taxonomy" id="715226"/>
    <lineage>
        <taxon>Bacteria</taxon>
        <taxon>Pseudomonadati</taxon>
        <taxon>Pseudomonadota</taxon>
        <taxon>Alphaproteobacteria</taxon>
        <taxon>Caulobacterales</taxon>
        <taxon>Caulobacteraceae</taxon>
        <taxon>Asticcacaulis</taxon>
    </lineage>
</organism>
<reference evidence="9" key="1">
    <citation type="submission" date="2011-03" db="EMBL/GenBank/DDBJ databases">
        <title>Draft genome sequence of Brevundimonas diminuta.</title>
        <authorList>
            <person name="Brown P.J.B."/>
            <person name="Buechlein A."/>
            <person name="Hemmerich C."/>
            <person name="Brun Y.V."/>
        </authorList>
    </citation>
    <scope>NUCLEOTIDE SEQUENCE [LARGE SCALE GENOMIC DNA]</scope>
    <source>
        <strain evidence="9">C19</strain>
    </source>
</reference>
<feature type="compositionally biased region" description="Basic and acidic residues" evidence="5">
    <location>
        <begin position="180"/>
        <end position="191"/>
    </location>
</feature>
<dbReference type="InterPro" id="IPR013325">
    <property type="entry name" value="RNA_pol_sigma_r2"/>
</dbReference>
<comment type="similarity">
    <text evidence="1">Belongs to the sigma-70 factor family. ECF subfamily.</text>
</comment>
<dbReference type="AlphaFoldDB" id="F4QJX9"/>
<dbReference type="Gene3D" id="1.10.10.10">
    <property type="entry name" value="Winged helix-like DNA-binding domain superfamily/Winged helix DNA-binding domain"/>
    <property type="match status" value="1"/>
</dbReference>
<dbReference type="RefSeq" id="WP_006272431.1">
    <property type="nucleotide sequence ID" value="NZ_GL883077.1"/>
</dbReference>
<evidence type="ECO:0000313" key="9">
    <source>
        <dbReference type="Proteomes" id="UP000006512"/>
    </source>
</evidence>
<dbReference type="SUPFAM" id="SSF88946">
    <property type="entry name" value="Sigma2 domain of RNA polymerase sigma factors"/>
    <property type="match status" value="1"/>
</dbReference>
<dbReference type="InterPro" id="IPR039425">
    <property type="entry name" value="RNA_pol_sigma-70-like"/>
</dbReference>
<feature type="domain" description="RNA polymerase sigma-70 region 2" evidence="6">
    <location>
        <begin position="19"/>
        <end position="80"/>
    </location>
</feature>
<keyword evidence="2" id="KW-0805">Transcription regulation</keyword>
<dbReference type="GO" id="GO:0006352">
    <property type="term" value="P:DNA-templated transcription initiation"/>
    <property type="evidence" value="ECO:0007669"/>
    <property type="project" value="InterPro"/>
</dbReference>
<dbReference type="CDD" id="cd06171">
    <property type="entry name" value="Sigma70_r4"/>
    <property type="match status" value="1"/>
</dbReference>
<feature type="region of interest" description="Disordered" evidence="5">
    <location>
        <begin position="171"/>
        <end position="191"/>
    </location>
</feature>
<dbReference type="InterPro" id="IPR013249">
    <property type="entry name" value="RNA_pol_sigma70_r4_t2"/>
</dbReference>
<dbReference type="PANTHER" id="PTHR43133:SF63">
    <property type="entry name" value="RNA POLYMERASE SIGMA FACTOR FECI-RELATED"/>
    <property type="match status" value="1"/>
</dbReference>
<dbReference type="HOGENOM" id="CLU_047691_12_2_5"/>
<gene>
    <name evidence="8" type="ORF">ABI_16760</name>
</gene>
<dbReference type="InterPro" id="IPR036388">
    <property type="entry name" value="WH-like_DNA-bd_sf"/>
</dbReference>
<protein>
    <submittedName>
        <fullName evidence="8">RNA polymerase sigma factor, sigma-70 family protein</fullName>
    </submittedName>
</protein>
<evidence type="ECO:0000256" key="3">
    <source>
        <dbReference type="ARBA" id="ARBA00023082"/>
    </source>
</evidence>
<keyword evidence="9" id="KW-1185">Reference proteome</keyword>
<dbReference type="GO" id="GO:0003677">
    <property type="term" value="F:DNA binding"/>
    <property type="evidence" value="ECO:0007669"/>
    <property type="project" value="InterPro"/>
</dbReference>
<name>F4QJX9_9CAUL</name>
<dbReference type="InterPro" id="IPR014284">
    <property type="entry name" value="RNA_pol_sigma-70_dom"/>
</dbReference>
<dbReference type="PANTHER" id="PTHR43133">
    <property type="entry name" value="RNA POLYMERASE ECF-TYPE SIGMA FACTO"/>
    <property type="match status" value="1"/>
</dbReference>
<evidence type="ECO:0000256" key="2">
    <source>
        <dbReference type="ARBA" id="ARBA00023015"/>
    </source>
</evidence>
<dbReference type="EMBL" id="GL883077">
    <property type="protein sequence ID" value="EGF93236.1"/>
    <property type="molecule type" value="Genomic_DNA"/>
</dbReference>
<accession>F4QJX9</accession>
<dbReference type="NCBIfam" id="TIGR02937">
    <property type="entry name" value="sigma70-ECF"/>
    <property type="match status" value="1"/>
</dbReference>
<dbReference type="Pfam" id="PF08281">
    <property type="entry name" value="Sigma70_r4_2"/>
    <property type="match status" value="1"/>
</dbReference>
<evidence type="ECO:0000259" key="6">
    <source>
        <dbReference type="Pfam" id="PF04542"/>
    </source>
</evidence>
<feature type="domain" description="RNA polymerase sigma factor 70 region 4 type 2" evidence="7">
    <location>
        <begin position="114"/>
        <end position="163"/>
    </location>
</feature>
<dbReference type="Gene3D" id="1.10.1740.10">
    <property type="match status" value="1"/>
</dbReference>
<dbReference type="GO" id="GO:0016987">
    <property type="term" value="F:sigma factor activity"/>
    <property type="evidence" value="ECO:0007669"/>
    <property type="project" value="UniProtKB-KW"/>
</dbReference>
<dbReference type="Proteomes" id="UP000006512">
    <property type="component" value="Unassembled WGS sequence"/>
</dbReference>
<evidence type="ECO:0000256" key="1">
    <source>
        <dbReference type="ARBA" id="ARBA00010641"/>
    </source>
</evidence>
<evidence type="ECO:0000259" key="7">
    <source>
        <dbReference type="Pfam" id="PF08281"/>
    </source>
</evidence>
<keyword evidence="4" id="KW-0804">Transcription</keyword>
<dbReference type="eggNOG" id="COG1595">
    <property type="taxonomic scope" value="Bacteria"/>
</dbReference>
<proteinExistence type="inferred from homology"/>
<dbReference type="Pfam" id="PF04542">
    <property type="entry name" value="Sigma70_r2"/>
    <property type="match status" value="1"/>
</dbReference>
<evidence type="ECO:0000256" key="4">
    <source>
        <dbReference type="ARBA" id="ARBA00023163"/>
    </source>
</evidence>